<dbReference type="Proteomes" id="UP000038830">
    <property type="component" value="Unassembled WGS sequence"/>
</dbReference>
<reference evidence="4" key="1">
    <citation type="journal article" date="2015" name="J. Biotechnol.">
        <title>The structure of the Cyberlindnera jadinii genome and its relation to Candida utilis analyzed by the occurrence of single nucleotide polymorphisms.</title>
        <authorList>
            <person name="Rupp O."/>
            <person name="Brinkrolf K."/>
            <person name="Buerth C."/>
            <person name="Kunigo M."/>
            <person name="Schneider J."/>
            <person name="Jaenicke S."/>
            <person name="Goesmann A."/>
            <person name="Puehler A."/>
            <person name="Jaeger K.-E."/>
            <person name="Ernst J.F."/>
        </authorList>
    </citation>
    <scope>NUCLEOTIDE SEQUENCE [LARGE SCALE GENOMIC DNA]</scope>
    <source>
        <strain evidence="4">ATCC 18201 / CBS 1600 / BCRC 20928 / JCM 3617 / NBRC 0987 / NRRL Y-1542</strain>
    </source>
</reference>
<dbReference type="EMBL" id="CDQK01000007">
    <property type="protein sequence ID" value="CEP24848.1"/>
    <property type="molecule type" value="Genomic_DNA"/>
</dbReference>
<feature type="region of interest" description="Disordered" evidence="1">
    <location>
        <begin position="184"/>
        <end position="206"/>
    </location>
</feature>
<feature type="domain" description="Micro-fibrillar-associated protein 1 C-terminal" evidence="2">
    <location>
        <begin position="96"/>
        <end position="262"/>
    </location>
</feature>
<dbReference type="Pfam" id="PF06991">
    <property type="entry name" value="MFAP1"/>
    <property type="match status" value="1"/>
</dbReference>
<feature type="compositionally biased region" description="Acidic residues" evidence="1">
    <location>
        <begin position="20"/>
        <end position="31"/>
    </location>
</feature>
<accession>A0A0H5C982</accession>
<organism evidence="3 4">
    <name type="scientific">Cyberlindnera jadinii (strain ATCC 18201 / CBS 1600 / BCRC 20928 / JCM 3617 / NBRC 0987 / NRRL Y-1542)</name>
    <name type="common">Torula yeast</name>
    <name type="synonym">Candida utilis</name>
    <dbReference type="NCBI Taxonomy" id="983966"/>
    <lineage>
        <taxon>Eukaryota</taxon>
        <taxon>Fungi</taxon>
        <taxon>Dikarya</taxon>
        <taxon>Ascomycota</taxon>
        <taxon>Saccharomycotina</taxon>
        <taxon>Saccharomycetes</taxon>
        <taxon>Phaffomycetales</taxon>
        <taxon>Phaffomycetaceae</taxon>
        <taxon>Cyberlindnera</taxon>
    </lineage>
</organism>
<protein>
    <recommendedName>
        <fullName evidence="2">Micro-fibrillar-associated protein 1 C-terminal domain-containing protein</fullName>
    </recommendedName>
</protein>
<evidence type="ECO:0000256" key="1">
    <source>
        <dbReference type="SAM" id="MobiDB-lite"/>
    </source>
</evidence>
<dbReference type="InterPro" id="IPR033194">
    <property type="entry name" value="MFAP1"/>
</dbReference>
<feature type="compositionally biased region" description="Low complexity" evidence="1">
    <location>
        <begin position="85"/>
        <end position="102"/>
    </location>
</feature>
<sequence>MKRHFSGKPVAGDHSSSESSDSEEEEEEEEQQQQLRGHVVEETNVEPLGDEMSGGRSKVSEETTGEVPEEEDGSDSSDGEDETSSDSASDSDGSSDSESSSSPRLLKPVFLSKKQRLQTRKRTDKPTAKEITLKSIQVQRQQEQEYLRKLELDSSNYGGLDDTDGLDPEAEKAAWEARQLARETRDIEREEEEMKQLEEMENRKLLTEEERELEARLDAERKQTSNVKTKGAFYRDESILSRKMEGEVEKYDKSLLPQRYKPKK</sequence>
<gene>
    <name evidence="3" type="ORF">BN1211_5775</name>
</gene>
<feature type="compositionally biased region" description="Basic residues" evidence="1">
    <location>
        <begin position="113"/>
        <end position="123"/>
    </location>
</feature>
<evidence type="ECO:0000259" key="2">
    <source>
        <dbReference type="Pfam" id="PF06991"/>
    </source>
</evidence>
<evidence type="ECO:0000313" key="4">
    <source>
        <dbReference type="Proteomes" id="UP000038830"/>
    </source>
</evidence>
<dbReference type="AlphaFoldDB" id="A0A0H5C982"/>
<dbReference type="InterPro" id="IPR009730">
    <property type="entry name" value="MFAP1_C"/>
</dbReference>
<proteinExistence type="predicted"/>
<feature type="compositionally biased region" description="Acidic residues" evidence="1">
    <location>
        <begin position="63"/>
        <end position="84"/>
    </location>
</feature>
<dbReference type="PANTHER" id="PTHR15327">
    <property type="entry name" value="MICROFIBRIL-ASSOCIATED PROTEIN"/>
    <property type="match status" value="1"/>
</dbReference>
<name>A0A0H5C982_CYBJN</name>
<feature type="region of interest" description="Disordered" evidence="1">
    <location>
        <begin position="1"/>
        <end position="143"/>
    </location>
</feature>
<evidence type="ECO:0000313" key="3">
    <source>
        <dbReference type="EMBL" id="CEP24848.1"/>
    </source>
</evidence>